<reference evidence="1" key="1">
    <citation type="submission" date="2020-05" db="EMBL/GenBank/DDBJ databases">
        <authorList>
            <person name="Chiriac C."/>
            <person name="Salcher M."/>
            <person name="Ghai R."/>
            <person name="Kavagutti S V."/>
        </authorList>
    </citation>
    <scope>NUCLEOTIDE SEQUENCE</scope>
</reference>
<protein>
    <submittedName>
        <fullName evidence="1">Uncharacterized protein</fullName>
    </submittedName>
</protein>
<sequence length="171" mass="19150">MPTDPAQPATCIPPNNEVSGWWWLTDLFVDNSQTIAWWRAPSDWLDSYGRVFSCRTMALRGFRILGPVPTHAEVEALRSELNAANAEIERIKKQIADDAHVIEDRNKALRGCLDRLAGVANPDLVTVRREDLREVLWAFVNAGWQSSSSASFRKEEAAVNARITAMEGATR</sequence>
<name>A0A6J5SYD1_9CAUD</name>
<gene>
    <name evidence="1" type="ORF">UFOVP1619_8</name>
</gene>
<dbReference type="EMBL" id="LR797479">
    <property type="protein sequence ID" value="CAB4219407.1"/>
    <property type="molecule type" value="Genomic_DNA"/>
</dbReference>
<proteinExistence type="predicted"/>
<accession>A0A6J5SYD1</accession>
<organism evidence="1">
    <name type="scientific">uncultured Caudovirales phage</name>
    <dbReference type="NCBI Taxonomy" id="2100421"/>
    <lineage>
        <taxon>Viruses</taxon>
        <taxon>Duplodnaviria</taxon>
        <taxon>Heunggongvirae</taxon>
        <taxon>Uroviricota</taxon>
        <taxon>Caudoviricetes</taxon>
        <taxon>Peduoviridae</taxon>
        <taxon>Maltschvirus</taxon>
        <taxon>Maltschvirus maltsch</taxon>
    </lineage>
</organism>
<evidence type="ECO:0000313" key="1">
    <source>
        <dbReference type="EMBL" id="CAB4219407.1"/>
    </source>
</evidence>